<organism evidence="1 2">
    <name type="scientific">Hephaestia caeni</name>
    <dbReference type="NCBI Taxonomy" id="645617"/>
    <lineage>
        <taxon>Bacteria</taxon>
        <taxon>Pseudomonadati</taxon>
        <taxon>Pseudomonadota</taxon>
        <taxon>Alphaproteobacteria</taxon>
        <taxon>Sphingomonadales</taxon>
        <taxon>Sphingomonadaceae</taxon>
        <taxon>Hephaestia</taxon>
    </lineage>
</organism>
<dbReference type="RefSeq" id="WP_245968282.1">
    <property type="nucleotide sequence ID" value="NZ_QXDC01000002.1"/>
</dbReference>
<sequence length="134" mass="14375">MAVNWKTAIKPAAQSMEFKSAAVQMNPAERIANGMDVALAAFKNDESIKKRPAIVQKGSEVRFCVRYGNRALRLVGSDTQFVAAADKFESVYAAIKEAVLNGEFDAQIAELAANAKKRGQAMAASRKAKAAAKP</sequence>
<reference evidence="1 2" key="1">
    <citation type="submission" date="2018-08" db="EMBL/GenBank/DDBJ databases">
        <title>Genomic Encyclopedia of Type Strains, Phase IV (KMG-IV): sequencing the most valuable type-strain genomes for metagenomic binning, comparative biology and taxonomic classification.</title>
        <authorList>
            <person name="Goeker M."/>
        </authorList>
    </citation>
    <scope>NUCLEOTIDE SEQUENCE [LARGE SCALE GENOMIC DNA]</scope>
    <source>
        <strain evidence="1 2">DSM 25527</strain>
    </source>
</reference>
<evidence type="ECO:0000313" key="2">
    <source>
        <dbReference type="Proteomes" id="UP000266568"/>
    </source>
</evidence>
<dbReference type="AlphaFoldDB" id="A0A397PDB7"/>
<proteinExistence type="predicted"/>
<protein>
    <submittedName>
        <fullName evidence="1">Uncharacterized protein</fullName>
    </submittedName>
</protein>
<accession>A0A397PDB7</accession>
<name>A0A397PDB7_9SPHN</name>
<evidence type="ECO:0000313" key="1">
    <source>
        <dbReference type="EMBL" id="RIA46968.1"/>
    </source>
</evidence>
<dbReference type="Proteomes" id="UP000266568">
    <property type="component" value="Unassembled WGS sequence"/>
</dbReference>
<dbReference type="EMBL" id="QXDC01000002">
    <property type="protein sequence ID" value="RIA46968.1"/>
    <property type="molecule type" value="Genomic_DNA"/>
</dbReference>
<keyword evidence="2" id="KW-1185">Reference proteome</keyword>
<gene>
    <name evidence="1" type="ORF">DFR49_1532</name>
</gene>
<comment type="caution">
    <text evidence="1">The sequence shown here is derived from an EMBL/GenBank/DDBJ whole genome shotgun (WGS) entry which is preliminary data.</text>
</comment>